<sequence length="565" mass="64739">MRLSHYLSSSVSLWITHFTLYANGTSIWFPYEVGGPFLSRLESFRSVPLPVEHSPPRVPESPRCFRSLFKPPSTVESDSTEPPVVINQDKQAFEYFKTAYSNLEASYPHRKFILQQSIAYLVRKESISLEHLELWCRELLNIAENHPTGDEMSIIMHGFHTLILKHFGKTDVTRKLGSFMPMSPLRFLPSQEVVGDFQALDREIIAPGTGLSKALLSWSNLHAQLLYEPWLKILIQAIDQSRMLAASPDHSIMQLPHYMSIPLWISYITIYANAHSLWFPYEVPGNFLHDVQSWQPEEVEYAPPRVSPPANPKGFRRYFGSASSIITDPDVQAFKYFQTAYSNPGLDDPDRTSLLQQAMKYLAQKEDISPVLLESWCRSLGGISRTATGEQFSIILYGLHTLLLGVKYDEKPNQYRTLFSAVEPWRYAAIVSQYSRLVDSFPTWNRAILEPENGLSDDLLSWSFLNAQLRNEPRLKALNKAMSKRDFDTVLQELESISAIFSSKPVPKELSSHTRVAAIALLFHVMHTPHDEVNRWMGGLLWLRWHDLTNNPVFRFIVFSNYSPV</sequence>
<comment type="caution">
    <text evidence="1">The sequence shown here is derived from an EMBL/GenBank/DDBJ whole genome shotgun (WGS) entry which is preliminary data.</text>
</comment>
<organism evidence="1 2">
    <name type="scientific">Puccinia coronata f. sp. avenae</name>
    <dbReference type="NCBI Taxonomy" id="200324"/>
    <lineage>
        <taxon>Eukaryota</taxon>
        <taxon>Fungi</taxon>
        <taxon>Dikarya</taxon>
        <taxon>Basidiomycota</taxon>
        <taxon>Pucciniomycotina</taxon>
        <taxon>Pucciniomycetes</taxon>
        <taxon>Pucciniales</taxon>
        <taxon>Pucciniaceae</taxon>
        <taxon>Puccinia</taxon>
    </lineage>
</organism>
<evidence type="ECO:0000313" key="1">
    <source>
        <dbReference type="EMBL" id="PLW31319.1"/>
    </source>
</evidence>
<dbReference type="EMBL" id="PGCI01000272">
    <property type="protein sequence ID" value="PLW31319.1"/>
    <property type="molecule type" value="Genomic_DNA"/>
</dbReference>
<dbReference type="Proteomes" id="UP000235392">
    <property type="component" value="Unassembled WGS sequence"/>
</dbReference>
<dbReference type="AlphaFoldDB" id="A0A2N5U0P3"/>
<proteinExistence type="predicted"/>
<reference evidence="1 2" key="1">
    <citation type="submission" date="2017-11" db="EMBL/GenBank/DDBJ databases">
        <title>De novo assembly and phasing of dikaryotic genomes from two isolates of Puccinia coronata f. sp. avenae, the causal agent of oat crown rust.</title>
        <authorList>
            <person name="Miller M.E."/>
            <person name="Zhang Y."/>
            <person name="Omidvar V."/>
            <person name="Sperschneider J."/>
            <person name="Schwessinger B."/>
            <person name="Raley C."/>
            <person name="Palmer J.M."/>
            <person name="Garnica D."/>
            <person name="Upadhyaya N."/>
            <person name="Rathjen J."/>
            <person name="Taylor J.M."/>
            <person name="Park R.F."/>
            <person name="Dodds P.N."/>
            <person name="Hirsch C.D."/>
            <person name="Kianian S.F."/>
            <person name="Figueroa M."/>
        </authorList>
    </citation>
    <scope>NUCLEOTIDE SEQUENCE [LARGE SCALE GENOMIC DNA]</scope>
    <source>
        <strain evidence="1">12SD80</strain>
    </source>
</reference>
<name>A0A2N5U0P3_9BASI</name>
<gene>
    <name evidence="1" type="ORF">PCASD_13651</name>
</gene>
<evidence type="ECO:0000313" key="2">
    <source>
        <dbReference type="Proteomes" id="UP000235392"/>
    </source>
</evidence>
<protein>
    <submittedName>
        <fullName evidence="1">Uncharacterized protein</fullName>
    </submittedName>
</protein>
<accession>A0A2N5U0P3</accession>